<dbReference type="SMART" id="SM00530">
    <property type="entry name" value="HTH_XRE"/>
    <property type="match status" value="1"/>
</dbReference>
<feature type="domain" description="HTH cro/C1-type" evidence="2">
    <location>
        <begin position="8"/>
        <end position="62"/>
    </location>
</feature>
<dbReference type="Gene3D" id="1.10.260.40">
    <property type="entry name" value="lambda repressor-like DNA-binding domains"/>
    <property type="match status" value="1"/>
</dbReference>
<dbReference type="GO" id="GO:0003677">
    <property type="term" value="F:DNA binding"/>
    <property type="evidence" value="ECO:0007669"/>
    <property type="project" value="UniProtKB-KW"/>
</dbReference>
<evidence type="ECO:0000259" key="2">
    <source>
        <dbReference type="PROSITE" id="PS50943"/>
    </source>
</evidence>
<dbReference type="CDD" id="cd00093">
    <property type="entry name" value="HTH_XRE"/>
    <property type="match status" value="1"/>
</dbReference>
<dbReference type="EMBL" id="CP021659">
    <property type="protein sequence ID" value="AWK13502.1"/>
    <property type="molecule type" value="Genomic_DNA"/>
</dbReference>
<protein>
    <recommendedName>
        <fullName evidence="2">HTH cro/C1-type domain-containing protein</fullName>
    </recommendedName>
</protein>
<dbReference type="KEGG" id="fsm:CCS41_01695"/>
<dbReference type="OrthoDB" id="9791537at2"/>
<organism evidence="3 4">
    <name type="scientific">Candidatus Fukatsuia symbiotica</name>
    <dbReference type="NCBI Taxonomy" id="1878942"/>
    <lineage>
        <taxon>Bacteria</taxon>
        <taxon>Pseudomonadati</taxon>
        <taxon>Pseudomonadota</taxon>
        <taxon>Gammaproteobacteria</taxon>
        <taxon>Enterobacterales</taxon>
        <taxon>Yersiniaceae</taxon>
        <taxon>Candidatus Fukatsuia</taxon>
    </lineage>
</organism>
<dbReference type="PROSITE" id="PS50943">
    <property type="entry name" value="HTH_CROC1"/>
    <property type="match status" value="1"/>
</dbReference>
<keyword evidence="1" id="KW-0238">DNA-binding</keyword>
<reference evidence="3 4" key="1">
    <citation type="submission" date="2017-05" db="EMBL/GenBank/DDBJ databases">
        <title>Genome sequence of Candidatus Fukatsuia symbiotica and Candidatus Hamiltonella defensa from Acyrthosiphon pisum strain 5D.</title>
        <authorList>
            <person name="Patel V.A."/>
            <person name="Chevignon G."/>
            <person name="Russell J.A."/>
            <person name="Oliver K.M."/>
        </authorList>
    </citation>
    <scope>NUCLEOTIDE SEQUENCE [LARGE SCALE GENOMIC DNA]</scope>
    <source>
        <strain evidence="3 4">5D</strain>
    </source>
</reference>
<dbReference type="NCBIfam" id="NF007257">
    <property type="entry name" value="PRK09706.1"/>
    <property type="match status" value="1"/>
</dbReference>
<evidence type="ECO:0000256" key="1">
    <source>
        <dbReference type="ARBA" id="ARBA00023125"/>
    </source>
</evidence>
<dbReference type="InterPro" id="IPR010982">
    <property type="entry name" value="Lambda_DNA-bd_dom_sf"/>
</dbReference>
<name>A0A2U8I305_9GAMM</name>
<dbReference type="GO" id="GO:0005829">
    <property type="term" value="C:cytosol"/>
    <property type="evidence" value="ECO:0007669"/>
    <property type="project" value="TreeGrafter"/>
</dbReference>
<dbReference type="InterPro" id="IPR050807">
    <property type="entry name" value="TransReg_Diox_bact_type"/>
</dbReference>
<dbReference type="RefSeq" id="WP_119797067.1">
    <property type="nucleotide sequence ID" value="NZ_CP021659.1"/>
</dbReference>
<evidence type="ECO:0000313" key="4">
    <source>
        <dbReference type="Proteomes" id="UP000261875"/>
    </source>
</evidence>
<dbReference type="InterPro" id="IPR001387">
    <property type="entry name" value="Cro/C1-type_HTH"/>
</dbReference>
<evidence type="ECO:0000313" key="3">
    <source>
        <dbReference type="EMBL" id="AWK13502.1"/>
    </source>
</evidence>
<dbReference type="AlphaFoldDB" id="A0A2U8I305"/>
<keyword evidence="4" id="KW-1185">Reference proteome</keyword>
<dbReference type="Pfam" id="PF01381">
    <property type="entry name" value="HTH_3"/>
    <property type="match status" value="1"/>
</dbReference>
<dbReference type="SUPFAM" id="SSF47413">
    <property type="entry name" value="lambda repressor-like DNA-binding domains"/>
    <property type="match status" value="1"/>
</dbReference>
<sequence length="137" mass="15655">MQNPGQRIKNRRLKLQMTQKELAKKVGVAQVTVSQWERNNRSPRGDRLFSLVEVLNCEASWVLRGDVVPSIPLSKTPSAKNALTPKENVLLDLFSELPTSEQEQLIKTLKEKEQHYARFLTELLEPIRNLLCSPCFG</sequence>
<accession>A0A2U8I305</accession>
<dbReference type="PANTHER" id="PTHR46797">
    <property type="entry name" value="HTH-TYPE TRANSCRIPTIONAL REGULATOR"/>
    <property type="match status" value="1"/>
</dbReference>
<dbReference type="Proteomes" id="UP000261875">
    <property type="component" value="Chromosome"/>
</dbReference>
<dbReference type="GO" id="GO:0003700">
    <property type="term" value="F:DNA-binding transcription factor activity"/>
    <property type="evidence" value="ECO:0007669"/>
    <property type="project" value="TreeGrafter"/>
</dbReference>
<gene>
    <name evidence="3" type="ORF">CCS41_01695</name>
</gene>
<proteinExistence type="predicted"/>
<dbReference type="PANTHER" id="PTHR46797:SF24">
    <property type="entry name" value="DNA-BINDING PHAGE PROTEIN"/>
    <property type="match status" value="1"/>
</dbReference>